<organism evidence="6 7">
    <name type="scientific">Exophiala viscosa</name>
    <dbReference type="NCBI Taxonomy" id="2486360"/>
    <lineage>
        <taxon>Eukaryota</taxon>
        <taxon>Fungi</taxon>
        <taxon>Dikarya</taxon>
        <taxon>Ascomycota</taxon>
        <taxon>Pezizomycotina</taxon>
        <taxon>Eurotiomycetes</taxon>
        <taxon>Chaetothyriomycetidae</taxon>
        <taxon>Chaetothyriales</taxon>
        <taxon>Herpotrichiellaceae</taxon>
        <taxon>Exophiala</taxon>
    </lineage>
</organism>
<keyword evidence="1" id="KW-0479">Metal-binding</keyword>
<feature type="compositionally biased region" description="Polar residues" evidence="2">
    <location>
        <begin position="77"/>
        <end position="86"/>
    </location>
</feature>
<feature type="domain" description="Tyrosinase copper-binding" evidence="5">
    <location>
        <begin position="333"/>
        <end position="344"/>
    </location>
</feature>
<dbReference type="PANTHER" id="PTHR11474">
    <property type="entry name" value="TYROSINASE FAMILY MEMBER"/>
    <property type="match status" value="1"/>
</dbReference>
<feature type="region of interest" description="Disordered" evidence="2">
    <location>
        <begin position="76"/>
        <end position="108"/>
    </location>
</feature>
<keyword evidence="3" id="KW-1133">Transmembrane helix</keyword>
<dbReference type="SUPFAM" id="SSF48056">
    <property type="entry name" value="Di-copper centre-containing domain"/>
    <property type="match status" value="1"/>
</dbReference>
<dbReference type="Proteomes" id="UP001203852">
    <property type="component" value="Unassembled WGS sequence"/>
</dbReference>
<reference evidence="6" key="1">
    <citation type="journal article" date="2022" name="bioRxiv">
        <title>Deciphering the potential niche of two novel black yeast fungi from a biological soil crust based on their genomes, phenotypes, and melanin regulation.</title>
        <authorList>
            <consortium name="DOE Joint Genome Institute"/>
            <person name="Carr E.C."/>
            <person name="Barton Q."/>
            <person name="Grambo S."/>
            <person name="Sullivan M."/>
            <person name="Renfro C.M."/>
            <person name="Kuo A."/>
            <person name="Pangilinan J."/>
            <person name="Lipzen A."/>
            <person name="Keymanesh K."/>
            <person name="Savage E."/>
            <person name="Barry K."/>
            <person name="Grigoriev I.V."/>
            <person name="Riekhof W.R."/>
            <person name="Harris S.S."/>
        </authorList>
    </citation>
    <scope>NUCLEOTIDE SEQUENCE</scope>
    <source>
        <strain evidence="6">JF 03-4F</strain>
    </source>
</reference>
<dbReference type="GO" id="GO:0046872">
    <property type="term" value="F:metal ion binding"/>
    <property type="evidence" value="ECO:0007669"/>
    <property type="project" value="UniProtKB-KW"/>
</dbReference>
<evidence type="ECO:0000313" key="6">
    <source>
        <dbReference type="EMBL" id="KAI1616865.1"/>
    </source>
</evidence>
<dbReference type="PANTHER" id="PTHR11474:SF127">
    <property type="entry name" value="TYROSINASE COPPER-BINDING DOMAIN-CONTAINING PROTEIN"/>
    <property type="match status" value="1"/>
</dbReference>
<comment type="caution">
    <text evidence="6">The sequence shown here is derived from an EMBL/GenBank/DDBJ whole genome shotgun (WGS) entry which is preliminary data.</text>
</comment>
<dbReference type="InterPro" id="IPR008922">
    <property type="entry name" value="Di-copper_centre_dom_sf"/>
</dbReference>
<feature type="compositionally biased region" description="Low complexity" evidence="2">
    <location>
        <begin position="87"/>
        <end position="107"/>
    </location>
</feature>
<dbReference type="Gene3D" id="1.10.1280.10">
    <property type="entry name" value="Di-copper center containing domain from catechol oxidase"/>
    <property type="match status" value="1"/>
</dbReference>
<keyword evidence="3" id="KW-0812">Transmembrane</keyword>
<protein>
    <recommendedName>
        <fullName evidence="4 5">Tyrosinase copper-binding domain-containing protein</fullName>
    </recommendedName>
</protein>
<name>A0AAN6E594_9EURO</name>
<keyword evidence="7" id="KW-1185">Reference proteome</keyword>
<dbReference type="InterPro" id="IPR050316">
    <property type="entry name" value="Tyrosinase/Hemocyanin"/>
</dbReference>
<keyword evidence="3" id="KW-0472">Membrane</keyword>
<evidence type="ECO:0000313" key="7">
    <source>
        <dbReference type="Proteomes" id="UP001203852"/>
    </source>
</evidence>
<feature type="domain" description="Tyrosinase copper-binding" evidence="4">
    <location>
        <begin position="168"/>
        <end position="185"/>
    </location>
</feature>
<feature type="transmembrane region" description="Helical" evidence="3">
    <location>
        <begin position="45"/>
        <end position="69"/>
    </location>
</feature>
<evidence type="ECO:0000259" key="4">
    <source>
        <dbReference type="PROSITE" id="PS00497"/>
    </source>
</evidence>
<evidence type="ECO:0000256" key="1">
    <source>
        <dbReference type="ARBA" id="ARBA00022723"/>
    </source>
</evidence>
<proteinExistence type="predicted"/>
<dbReference type="EMBL" id="MU404351">
    <property type="protein sequence ID" value="KAI1616865.1"/>
    <property type="molecule type" value="Genomic_DNA"/>
</dbReference>
<evidence type="ECO:0000259" key="5">
    <source>
        <dbReference type="PROSITE" id="PS00498"/>
    </source>
</evidence>
<dbReference type="PROSITE" id="PS00497">
    <property type="entry name" value="TYROSINASE_1"/>
    <property type="match status" value="1"/>
</dbReference>
<dbReference type="AlphaFoldDB" id="A0AAN6E594"/>
<accession>A0AAN6E594</accession>
<dbReference type="PRINTS" id="PR00092">
    <property type="entry name" value="TYROSINASE"/>
</dbReference>
<dbReference type="Pfam" id="PF00264">
    <property type="entry name" value="Tyrosinase"/>
    <property type="match status" value="1"/>
</dbReference>
<evidence type="ECO:0000256" key="2">
    <source>
        <dbReference type="SAM" id="MobiDB-lite"/>
    </source>
</evidence>
<evidence type="ECO:0000256" key="3">
    <source>
        <dbReference type="SAM" id="Phobius"/>
    </source>
</evidence>
<dbReference type="InterPro" id="IPR002227">
    <property type="entry name" value="Tyrosinase_Cu-bd"/>
</dbReference>
<dbReference type="PROSITE" id="PS00498">
    <property type="entry name" value="TYROSINASE_2"/>
    <property type="match status" value="1"/>
</dbReference>
<sequence>MWPFSKSGSNKSYQPVKTDDLEDDNISFDLDDGQYSAPKTKRKGLVTTFTGFIGFALIVLFLIGFGIFITSHKDRSQTSTENTATEPSSPSTDNPSSSAPSSNSNSSHCTLRREWRTLEIPEKHEYIRAVQCLLQQPSQLQPPHTLTANSTLYTDFPFIHAHIGYRTHNSAPFLPWHRYFLHLYETALREKCGFTGGLVYWDWTLDAADLTKSPVFDPETGFGGDGDPDLPVTLGRSGRCVTNGPFGAGPDGVGVWGQFYDVKFLPHCLSRGFRDDEGNLGTIDGSTVTAESIGEVLDIEGYEDFVKTLEGRVHDAIPFGVAGDFETFTAPYDPLFYLHHTQLDRLWYIWQQRKAERVMEYSGHEARHSIESAKLTDKITMGGWAEEIEVRQVMDTEGASKSDDEQALLCYRY</sequence>
<gene>
    <name evidence="6" type="ORF">EDD36DRAFT_430116</name>
</gene>
<dbReference type="GO" id="GO:0016491">
    <property type="term" value="F:oxidoreductase activity"/>
    <property type="evidence" value="ECO:0007669"/>
    <property type="project" value="InterPro"/>
</dbReference>